<evidence type="ECO:0000256" key="2">
    <source>
        <dbReference type="ARBA" id="ARBA00023002"/>
    </source>
</evidence>
<organism evidence="5 6">
    <name type="scientific">Fodinicola feengrottensis</name>
    <dbReference type="NCBI Taxonomy" id="435914"/>
    <lineage>
        <taxon>Bacteria</taxon>
        <taxon>Bacillati</taxon>
        <taxon>Actinomycetota</taxon>
        <taxon>Actinomycetes</taxon>
        <taxon>Mycobacteriales</taxon>
        <taxon>Fodinicola</taxon>
    </lineage>
</organism>
<dbReference type="PANTHER" id="PTHR22604">
    <property type="entry name" value="OXIDOREDUCTASES"/>
    <property type="match status" value="1"/>
</dbReference>
<dbReference type="InterPro" id="IPR036291">
    <property type="entry name" value="NAD(P)-bd_dom_sf"/>
</dbReference>
<comment type="similarity">
    <text evidence="1">Belongs to the Gfo/Idh/MocA family.</text>
</comment>
<dbReference type="InterPro" id="IPR000683">
    <property type="entry name" value="Gfo/Idh/MocA-like_OxRdtase_N"/>
</dbReference>
<evidence type="ECO:0000313" key="5">
    <source>
        <dbReference type="EMBL" id="GAA1706904.1"/>
    </source>
</evidence>
<dbReference type="SUPFAM" id="SSF51735">
    <property type="entry name" value="NAD(P)-binding Rossmann-fold domains"/>
    <property type="match status" value="1"/>
</dbReference>
<feature type="domain" description="Gfo/Idh/MocA-like oxidoreductase N-terminal" evidence="3">
    <location>
        <begin position="2"/>
        <end position="120"/>
    </location>
</feature>
<keyword evidence="6" id="KW-1185">Reference proteome</keyword>
<dbReference type="Gene3D" id="3.40.50.720">
    <property type="entry name" value="NAD(P)-binding Rossmann-like Domain"/>
    <property type="match status" value="1"/>
</dbReference>
<dbReference type="Proteomes" id="UP001500618">
    <property type="component" value="Unassembled WGS sequence"/>
</dbReference>
<protein>
    <submittedName>
        <fullName evidence="5">Gfo/Idh/MocA family oxidoreductase</fullName>
    </submittedName>
</protein>
<dbReference type="Pfam" id="PF01408">
    <property type="entry name" value="GFO_IDH_MocA"/>
    <property type="match status" value="1"/>
</dbReference>
<comment type="caution">
    <text evidence="5">The sequence shown here is derived from an EMBL/GenBank/DDBJ whole genome shotgun (WGS) entry which is preliminary data.</text>
</comment>
<dbReference type="InterPro" id="IPR050984">
    <property type="entry name" value="Gfo/Idh/MocA_domain"/>
</dbReference>
<evidence type="ECO:0000259" key="3">
    <source>
        <dbReference type="Pfam" id="PF01408"/>
    </source>
</evidence>
<reference evidence="5 6" key="1">
    <citation type="journal article" date="2019" name="Int. J. Syst. Evol. Microbiol.">
        <title>The Global Catalogue of Microorganisms (GCM) 10K type strain sequencing project: providing services to taxonomists for standard genome sequencing and annotation.</title>
        <authorList>
            <consortium name="The Broad Institute Genomics Platform"/>
            <consortium name="The Broad Institute Genome Sequencing Center for Infectious Disease"/>
            <person name="Wu L."/>
            <person name="Ma J."/>
        </authorList>
    </citation>
    <scope>NUCLEOTIDE SEQUENCE [LARGE SCALE GENOMIC DNA]</scope>
    <source>
        <strain evidence="5 6">JCM 14718</strain>
    </source>
</reference>
<sequence length="319" mass="34122">MLRFGVLGCASIARRRMLPALADAAGIEVTAVASRDLRRAQETAAPYGCASVEGYDNLLARDDVDAVYLPLPTGLHAEWIEKALLAGKHVLSEKALTVRLEEAQSLVALAQAHGLLLVENFAFLHHSQHAVVRESLPRIGEIRAFSAAMGIPPLEPENPRYLPDLGGGALLDVGVYPIRAAQLYLGSELEVVGAVLRRDPGARVDVAGSVLLTTSAGVTAQLDFGFIHAYRTVCSIWGSQGSLELRRPFTPPDDYPPVLRMEVAGEVTERVLPADRQFVKAAEAFAAAIAAGTDGAQILRQAALVEAVRSSARWVDALH</sequence>
<keyword evidence="2" id="KW-0560">Oxidoreductase</keyword>
<name>A0ABN2IKQ6_9ACTN</name>
<gene>
    <name evidence="5" type="ORF">GCM10009765_65440</name>
</gene>
<dbReference type="SUPFAM" id="SSF55347">
    <property type="entry name" value="Glyceraldehyde-3-phosphate dehydrogenase-like, C-terminal domain"/>
    <property type="match status" value="1"/>
</dbReference>
<dbReference type="Pfam" id="PF22725">
    <property type="entry name" value="GFO_IDH_MocA_C3"/>
    <property type="match status" value="1"/>
</dbReference>
<dbReference type="Gene3D" id="3.30.360.10">
    <property type="entry name" value="Dihydrodipicolinate Reductase, domain 2"/>
    <property type="match status" value="1"/>
</dbReference>
<feature type="domain" description="GFO/IDH/MocA-like oxidoreductase" evidence="4">
    <location>
        <begin position="138"/>
        <end position="244"/>
    </location>
</feature>
<dbReference type="RefSeq" id="WP_344314080.1">
    <property type="nucleotide sequence ID" value="NZ_BAAANY010000031.1"/>
</dbReference>
<dbReference type="PANTHER" id="PTHR22604:SF105">
    <property type="entry name" value="TRANS-1,2-DIHYDROBENZENE-1,2-DIOL DEHYDROGENASE"/>
    <property type="match status" value="1"/>
</dbReference>
<proteinExistence type="inferred from homology"/>
<evidence type="ECO:0000313" key="6">
    <source>
        <dbReference type="Proteomes" id="UP001500618"/>
    </source>
</evidence>
<dbReference type="EMBL" id="BAAANY010000031">
    <property type="protein sequence ID" value="GAA1706904.1"/>
    <property type="molecule type" value="Genomic_DNA"/>
</dbReference>
<evidence type="ECO:0000256" key="1">
    <source>
        <dbReference type="ARBA" id="ARBA00010928"/>
    </source>
</evidence>
<accession>A0ABN2IKQ6</accession>
<evidence type="ECO:0000259" key="4">
    <source>
        <dbReference type="Pfam" id="PF22725"/>
    </source>
</evidence>
<dbReference type="InterPro" id="IPR055170">
    <property type="entry name" value="GFO_IDH_MocA-like_dom"/>
</dbReference>